<name>A0AAN7PZT0_9COLE</name>
<reference evidence="2" key="1">
    <citation type="submission" date="2023-01" db="EMBL/GenBank/DDBJ databases">
        <title>Key to firefly adult light organ development and bioluminescence: homeobox transcription factors regulate luciferase expression and transportation to peroxisome.</title>
        <authorList>
            <person name="Fu X."/>
        </authorList>
    </citation>
    <scope>NUCLEOTIDE SEQUENCE [LARGE SCALE GENOMIC DNA]</scope>
</reference>
<accession>A0AAN7PZT0</accession>
<dbReference type="AlphaFoldDB" id="A0AAN7PZT0"/>
<dbReference type="EMBL" id="JARPUR010000006">
    <property type="protein sequence ID" value="KAK4873965.1"/>
    <property type="molecule type" value="Genomic_DNA"/>
</dbReference>
<sequence>MCLKKEILPTPRIKSPRSPWRQMLRQPIKPRLSRKIIKSARVNLNSYWHKFEELASSKDSISVIDNEINDNIFNEWKHFNNQFSNWEFRINLLLKQQGVLDLLSEDAPEDQSEVYQKFLKSDVKARMIIIQCDLEDWVQSGSSGDDIDFTVFEQEDIEIFEPKDLNLGSFVLVRFKLTGKRSTTTYRYVAKILEILSSEEYEIQCYKTANDEKTVFYPIENDISTINQCDILGKLPEPTVEDKGRKCKTIFPGQVDISEQI</sequence>
<comment type="caution">
    <text evidence="1">The sequence shown here is derived from an EMBL/GenBank/DDBJ whole genome shotgun (WGS) entry which is preliminary data.</text>
</comment>
<evidence type="ECO:0000313" key="2">
    <source>
        <dbReference type="Proteomes" id="UP001353858"/>
    </source>
</evidence>
<dbReference type="Proteomes" id="UP001353858">
    <property type="component" value="Unassembled WGS sequence"/>
</dbReference>
<organism evidence="1 2">
    <name type="scientific">Aquatica leii</name>
    <dbReference type="NCBI Taxonomy" id="1421715"/>
    <lineage>
        <taxon>Eukaryota</taxon>
        <taxon>Metazoa</taxon>
        <taxon>Ecdysozoa</taxon>
        <taxon>Arthropoda</taxon>
        <taxon>Hexapoda</taxon>
        <taxon>Insecta</taxon>
        <taxon>Pterygota</taxon>
        <taxon>Neoptera</taxon>
        <taxon>Endopterygota</taxon>
        <taxon>Coleoptera</taxon>
        <taxon>Polyphaga</taxon>
        <taxon>Elateriformia</taxon>
        <taxon>Elateroidea</taxon>
        <taxon>Lampyridae</taxon>
        <taxon>Luciolinae</taxon>
        <taxon>Aquatica</taxon>
    </lineage>
</organism>
<gene>
    <name evidence="1" type="ORF">RN001_013325</name>
</gene>
<proteinExistence type="predicted"/>
<evidence type="ECO:0000313" key="1">
    <source>
        <dbReference type="EMBL" id="KAK4873965.1"/>
    </source>
</evidence>
<protein>
    <submittedName>
        <fullName evidence="1">Uncharacterized protein</fullName>
    </submittedName>
</protein>
<keyword evidence="2" id="KW-1185">Reference proteome</keyword>